<reference evidence="1 2" key="1">
    <citation type="journal article" date="2021" name="Commun. Biol.">
        <title>Genomic insights into the host specific adaptation of the Pneumocystis genus.</title>
        <authorList>
            <person name="Cisse O.H."/>
            <person name="Ma L."/>
            <person name="Dekker J.P."/>
            <person name="Khil P.P."/>
            <person name="Youn J.-H."/>
            <person name="Brenchley J.M."/>
            <person name="Blair R."/>
            <person name="Pahar B."/>
            <person name="Chabe M."/>
            <person name="Van Rompay K.K.A."/>
            <person name="Keesler R."/>
            <person name="Sukura A."/>
            <person name="Hirsch V."/>
            <person name="Kutty G."/>
            <person name="Liu Y."/>
            <person name="Peng L."/>
            <person name="Chen J."/>
            <person name="Song J."/>
            <person name="Weissenbacher-Lang C."/>
            <person name="Xu J."/>
            <person name="Upham N.S."/>
            <person name="Stajich J.E."/>
            <person name="Cuomo C.A."/>
            <person name="Cushion M.T."/>
            <person name="Kovacs J.A."/>
        </authorList>
    </citation>
    <scope>NUCLEOTIDE SEQUENCE [LARGE SCALE GENOMIC DNA]</scope>
    <source>
        <strain evidence="1 2">RABM</strain>
    </source>
</reference>
<proteinExistence type="predicted"/>
<accession>A0ACB7CEJ7</accession>
<evidence type="ECO:0000313" key="1">
    <source>
        <dbReference type="EMBL" id="KAG4305309.1"/>
    </source>
</evidence>
<gene>
    <name evidence="1" type="ORF">PORY_001479</name>
</gene>
<comment type="caution">
    <text evidence="1">The sequence shown here is derived from an EMBL/GenBank/DDBJ whole genome shotgun (WGS) entry which is preliminary data.</text>
</comment>
<protein>
    <submittedName>
        <fullName evidence="1">Uncharacterized protein</fullName>
    </submittedName>
</protein>
<keyword evidence="2" id="KW-1185">Reference proteome</keyword>
<sequence>MEREPRGRRVATLLAQIDAGLESLKGPEGSLMQQRASQKRLAYAPWSRSCFSRRLATFWAFPCHNLHSPVNAVAWAKRGWVCAGRTSLYCEGCQRKLELDVCGMEKSVEKEESGVYLSRTIDSDLKLSLNSYLDFSLIEKGHAEGCSWRRRACDESIMKLPLSDRYKALEAYNARVQALRTIHTQHPLPLLNLPLELQQKVENMELKEDFDKVEKLSLFGWTSVIVDSVPLLTCMACHRRIGLWAFESSQKETFDVVHEHRDYCPWINSQSQVSLIPGWKLLNQWINYDTKKEETSTDNHKNSLDVRLDHLREIFGLKTVSIGSKSSI</sequence>
<evidence type="ECO:0000313" key="2">
    <source>
        <dbReference type="Proteomes" id="UP000768646"/>
    </source>
</evidence>
<name>A0ACB7CEJ7_9ASCO</name>
<organism evidence="1 2">
    <name type="scientific">Pneumocystis oryctolagi</name>
    <dbReference type="NCBI Taxonomy" id="42067"/>
    <lineage>
        <taxon>Eukaryota</taxon>
        <taxon>Fungi</taxon>
        <taxon>Dikarya</taxon>
        <taxon>Ascomycota</taxon>
        <taxon>Taphrinomycotina</taxon>
        <taxon>Pneumocystomycetes</taxon>
        <taxon>Pneumocystaceae</taxon>
        <taxon>Pneumocystis</taxon>
    </lineage>
</organism>
<dbReference type="EMBL" id="JABTEG010000004">
    <property type="protein sequence ID" value="KAG4305309.1"/>
    <property type="molecule type" value="Genomic_DNA"/>
</dbReference>
<dbReference type="Proteomes" id="UP000768646">
    <property type="component" value="Unassembled WGS sequence"/>
</dbReference>